<dbReference type="PANTHER" id="PTHR40036:SF1">
    <property type="entry name" value="MACROCIN O-METHYLTRANSFERASE"/>
    <property type="match status" value="1"/>
</dbReference>
<dbReference type="AlphaFoldDB" id="A0A6C0EVT4"/>
<organism evidence="1">
    <name type="scientific">viral metagenome</name>
    <dbReference type="NCBI Taxonomy" id="1070528"/>
    <lineage>
        <taxon>unclassified sequences</taxon>
        <taxon>metagenomes</taxon>
        <taxon>organismal metagenomes</taxon>
    </lineage>
</organism>
<dbReference type="Gene3D" id="3.40.50.150">
    <property type="entry name" value="Vaccinia Virus protein VP39"/>
    <property type="match status" value="1"/>
</dbReference>
<dbReference type="PANTHER" id="PTHR40036">
    <property type="entry name" value="MACROCIN O-METHYLTRANSFERASE"/>
    <property type="match status" value="1"/>
</dbReference>
<proteinExistence type="predicted"/>
<dbReference type="SUPFAM" id="SSF53335">
    <property type="entry name" value="S-adenosyl-L-methionine-dependent methyltransferases"/>
    <property type="match status" value="1"/>
</dbReference>
<evidence type="ECO:0008006" key="2">
    <source>
        <dbReference type="Google" id="ProtNLM"/>
    </source>
</evidence>
<name>A0A6C0EVT4_9ZZZZ</name>
<dbReference type="InterPro" id="IPR008884">
    <property type="entry name" value="TylF_MeTrfase"/>
</dbReference>
<dbReference type="Pfam" id="PF05711">
    <property type="entry name" value="TylF"/>
    <property type="match status" value="1"/>
</dbReference>
<dbReference type="InterPro" id="IPR029063">
    <property type="entry name" value="SAM-dependent_MTases_sf"/>
</dbReference>
<accession>A0A6C0EVT4</accession>
<reference evidence="1" key="1">
    <citation type="journal article" date="2020" name="Nature">
        <title>Giant virus diversity and host interactions through global metagenomics.</title>
        <authorList>
            <person name="Schulz F."/>
            <person name="Roux S."/>
            <person name="Paez-Espino D."/>
            <person name="Jungbluth S."/>
            <person name="Walsh D.A."/>
            <person name="Denef V.J."/>
            <person name="McMahon K.D."/>
            <person name="Konstantinidis K.T."/>
            <person name="Eloe-Fadrosh E.A."/>
            <person name="Kyrpides N.C."/>
            <person name="Woyke T."/>
        </authorList>
    </citation>
    <scope>NUCLEOTIDE SEQUENCE</scope>
    <source>
        <strain evidence="1">GVMAG-M-3300009161-30</strain>
    </source>
</reference>
<evidence type="ECO:0000313" key="1">
    <source>
        <dbReference type="EMBL" id="QHT32862.1"/>
    </source>
</evidence>
<sequence length="239" mass="27482">MESEDKSLKEICNNNVKNMPSQSLYDNFNGFIFDKDIKVLGKLLYRYKFFESTKDLPGDIVELGVFKGSGVATFLKFIEIFCTHSNKKIIGFDLFNSLNEVVSSYENGQTMQTVYSKVDSNELNLSTVSDKLKNINTDSSKFLLVEGDVCKTTKSFVTNNPGFRIALIYVDLDLNEPVYHSLMNLWDNLLPGGYIIFDEYEYHKFDESNGVDRFLKEKKLEYTIKSTNWMAPTAFMIKK</sequence>
<protein>
    <recommendedName>
        <fullName evidence="2">dTDP-6-deoxy-L-hexose 3-O-methyltransferase</fullName>
    </recommendedName>
</protein>
<dbReference type="EMBL" id="MN738951">
    <property type="protein sequence ID" value="QHT32862.1"/>
    <property type="molecule type" value="Genomic_DNA"/>
</dbReference>